<evidence type="ECO:0000256" key="2">
    <source>
        <dbReference type="SAM" id="MobiDB-lite"/>
    </source>
</evidence>
<dbReference type="AlphaFoldDB" id="A0AAN6Y3P6"/>
<reference evidence="4" key="2">
    <citation type="submission" date="2023-05" db="EMBL/GenBank/DDBJ databases">
        <authorList>
            <consortium name="Lawrence Berkeley National Laboratory"/>
            <person name="Steindorff A."/>
            <person name="Hensen N."/>
            <person name="Bonometti L."/>
            <person name="Westerberg I."/>
            <person name="Brannstrom I.O."/>
            <person name="Guillou S."/>
            <person name="Cros-Aarteil S."/>
            <person name="Calhoun S."/>
            <person name="Haridas S."/>
            <person name="Kuo A."/>
            <person name="Mondo S."/>
            <person name="Pangilinan J."/>
            <person name="Riley R."/>
            <person name="Labutti K."/>
            <person name="Andreopoulos B."/>
            <person name="Lipzen A."/>
            <person name="Chen C."/>
            <person name="Yanf M."/>
            <person name="Daum C."/>
            <person name="Ng V."/>
            <person name="Clum A."/>
            <person name="Ohm R."/>
            <person name="Martin F."/>
            <person name="Silar P."/>
            <person name="Natvig D."/>
            <person name="Lalanne C."/>
            <person name="Gautier V."/>
            <person name="Ament-Velasquez S.L."/>
            <person name="Kruys A."/>
            <person name="Hutchinson M.I."/>
            <person name="Powell A.J."/>
            <person name="Barry K."/>
            <person name="Miller A.N."/>
            <person name="Grigoriev I.V."/>
            <person name="Debuchy R."/>
            <person name="Gladieux P."/>
            <person name="Thoren M.H."/>
            <person name="Johannesson H."/>
        </authorList>
    </citation>
    <scope>NUCLEOTIDE SEQUENCE</scope>
    <source>
        <strain evidence="4">PSN293</strain>
    </source>
</reference>
<dbReference type="InterPro" id="IPR013087">
    <property type="entry name" value="Znf_C2H2_type"/>
</dbReference>
<evidence type="ECO:0000313" key="5">
    <source>
        <dbReference type="Proteomes" id="UP001301769"/>
    </source>
</evidence>
<reference evidence="4" key="1">
    <citation type="journal article" date="2023" name="Mol. Phylogenet. Evol.">
        <title>Genome-scale phylogeny and comparative genomics of the fungal order Sordariales.</title>
        <authorList>
            <person name="Hensen N."/>
            <person name="Bonometti L."/>
            <person name="Westerberg I."/>
            <person name="Brannstrom I.O."/>
            <person name="Guillou S."/>
            <person name="Cros-Aarteil S."/>
            <person name="Calhoun S."/>
            <person name="Haridas S."/>
            <person name="Kuo A."/>
            <person name="Mondo S."/>
            <person name="Pangilinan J."/>
            <person name="Riley R."/>
            <person name="LaButti K."/>
            <person name="Andreopoulos B."/>
            <person name="Lipzen A."/>
            <person name="Chen C."/>
            <person name="Yan M."/>
            <person name="Daum C."/>
            <person name="Ng V."/>
            <person name="Clum A."/>
            <person name="Steindorff A."/>
            <person name="Ohm R.A."/>
            <person name="Martin F."/>
            <person name="Silar P."/>
            <person name="Natvig D.O."/>
            <person name="Lalanne C."/>
            <person name="Gautier V."/>
            <person name="Ament-Velasquez S.L."/>
            <person name="Kruys A."/>
            <person name="Hutchinson M.I."/>
            <person name="Powell A.J."/>
            <person name="Barry K."/>
            <person name="Miller A.N."/>
            <person name="Grigoriev I.V."/>
            <person name="Debuchy R."/>
            <person name="Gladieux P."/>
            <person name="Hiltunen Thoren M."/>
            <person name="Johannesson H."/>
        </authorList>
    </citation>
    <scope>NUCLEOTIDE SEQUENCE</scope>
    <source>
        <strain evidence="4">PSN293</strain>
    </source>
</reference>
<dbReference type="Gene3D" id="3.30.160.60">
    <property type="entry name" value="Classic Zinc Finger"/>
    <property type="match status" value="1"/>
</dbReference>
<feature type="compositionally biased region" description="Polar residues" evidence="2">
    <location>
        <begin position="338"/>
        <end position="349"/>
    </location>
</feature>
<dbReference type="Pfam" id="PF00096">
    <property type="entry name" value="zf-C2H2"/>
    <property type="match status" value="1"/>
</dbReference>
<feature type="region of interest" description="Disordered" evidence="2">
    <location>
        <begin position="480"/>
        <end position="648"/>
    </location>
</feature>
<dbReference type="GO" id="GO:0008270">
    <property type="term" value="F:zinc ion binding"/>
    <property type="evidence" value="ECO:0007669"/>
    <property type="project" value="UniProtKB-KW"/>
</dbReference>
<feature type="region of interest" description="Disordered" evidence="2">
    <location>
        <begin position="1"/>
        <end position="28"/>
    </location>
</feature>
<feature type="compositionally biased region" description="Polar residues" evidence="2">
    <location>
        <begin position="638"/>
        <end position="648"/>
    </location>
</feature>
<feature type="compositionally biased region" description="Low complexity" evidence="2">
    <location>
        <begin position="546"/>
        <end position="558"/>
    </location>
</feature>
<evidence type="ECO:0000259" key="3">
    <source>
        <dbReference type="PROSITE" id="PS50157"/>
    </source>
</evidence>
<comment type="caution">
    <text evidence="4">The sequence shown here is derived from an EMBL/GenBank/DDBJ whole genome shotgun (WGS) entry which is preliminary data.</text>
</comment>
<protein>
    <recommendedName>
        <fullName evidence="3">C2H2-type domain-containing protein</fullName>
    </recommendedName>
</protein>
<feature type="compositionally biased region" description="Polar residues" evidence="2">
    <location>
        <begin position="591"/>
        <end position="609"/>
    </location>
</feature>
<keyword evidence="1" id="KW-0862">Zinc</keyword>
<gene>
    <name evidence="4" type="ORF">QBC37DRAFT_291850</name>
</gene>
<accession>A0AAN6Y3P6</accession>
<name>A0AAN6Y3P6_9PEZI</name>
<feature type="compositionally biased region" description="Low complexity" evidence="2">
    <location>
        <begin position="283"/>
        <end position="295"/>
    </location>
</feature>
<keyword evidence="5" id="KW-1185">Reference proteome</keyword>
<proteinExistence type="predicted"/>
<feature type="region of interest" description="Disordered" evidence="2">
    <location>
        <begin position="187"/>
        <end position="213"/>
    </location>
</feature>
<feature type="compositionally biased region" description="Pro residues" evidence="2">
    <location>
        <begin position="201"/>
        <end position="211"/>
    </location>
</feature>
<feature type="compositionally biased region" description="Low complexity" evidence="2">
    <location>
        <begin position="565"/>
        <end position="575"/>
    </location>
</feature>
<dbReference type="Proteomes" id="UP001301769">
    <property type="component" value="Unassembled WGS sequence"/>
</dbReference>
<feature type="domain" description="C2H2-type" evidence="3">
    <location>
        <begin position="253"/>
        <end position="280"/>
    </location>
</feature>
<sequence length="648" mass="70154">MDPPRKASPQIKGFPSPGPGADHPRRNPKFVDDCTRMTYAVQQSLPEAVRRTVRDHWEKCLLGSEFHQAFILNASIHHAGPSITRRAVQDFGEKMIQESKAELIGHFKTEDLDQIAHLIIEKASDSFLDKCLAKRLQTIEAKPLINALAKAERLGYEPGDIVEGDQHEHVIPQEAFPGAAAAAAAASASGANGVAPSRPVSHPPQPQPQQYPPHQQLQCLRCFRTFTQPPAYEHHTAFSVCTQIPPTNKGFEHSCPYCGQGFTRLDELQTHLENRVCLTPNKASRGPGRPARSAPPTQPNPVSILPSVNQTPGLNGYNFSYDPAQATPTHRSKPPRSSVGTPNSVASPNPSDPYAHLTPEKLEAMNQELQNAEVTYAPRFAEAEAIADENERRARIEGLRNSFGTKQSMIRKKYGVRLRERRTKAEIAAERERLGLKKAEREKAKAIIAKQQLAAAANASSQLPPAAGSTGWTAANTTQAAQGIWDDHDAKRRRLDGTGGYQANSNSLGDDTPTPKILSVSQLGAGLSGTPATAELQDPTRPPQPAQQASKQRQQAAPETVTLDSESPSPNSGENPAERAVSISDDASRRASLQQSTTVSPRPAETTQPGADVMDVDSDSSDDDEDIPSTLPAHVRSTLGQQTYGLHA</sequence>
<evidence type="ECO:0000313" key="4">
    <source>
        <dbReference type="EMBL" id="KAK4210725.1"/>
    </source>
</evidence>
<keyword evidence="1" id="KW-0863">Zinc-finger</keyword>
<feature type="compositionally biased region" description="Acidic residues" evidence="2">
    <location>
        <begin position="614"/>
        <end position="627"/>
    </location>
</feature>
<feature type="region of interest" description="Disordered" evidence="2">
    <location>
        <begin position="279"/>
        <end position="356"/>
    </location>
</feature>
<evidence type="ECO:0000256" key="1">
    <source>
        <dbReference type="PROSITE-ProRule" id="PRU00042"/>
    </source>
</evidence>
<organism evidence="4 5">
    <name type="scientific">Rhypophila decipiens</name>
    <dbReference type="NCBI Taxonomy" id="261697"/>
    <lineage>
        <taxon>Eukaryota</taxon>
        <taxon>Fungi</taxon>
        <taxon>Dikarya</taxon>
        <taxon>Ascomycota</taxon>
        <taxon>Pezizomycotina</taxon>
        <taxon>Sordariomycetes</taxon>
        <taxon>Sordariomycetidae</taxon>
        <taxon>Sordariales</taxon>
        <taxon>Naviculisporaceae</taxon>
        <taxon>Rhypophila</taxon>
    </lineage>
</organism>
<dbReference type="EMBL" id="MU858167">
    <property type="protein sequence ID" value="KAK4210725.1"/>
    <property type="molecule type" value="Genomic_DNA"/>
</dbReference>
<keyword evidence="1" id="KW-0479">Metal-binding</keyword>
<dbReference type="PROSITE" id="PS50157">
    <property type="entry name" value="ZINC_FINGER_C2H2_2"/>
    <property type="match status" value="1"/>
</dbReference>